<organism evidence="7 8">
    <name type="scientific">Bacteroides finegoldii</name>
    <dbReference type="NCBI Taxonomy" id="338188"/>
    <lineage>
        <taxon>Bacteria</taxon>
        <taxon>Pseudomonadati</taxon>
        <taxon>Bacteroidota</taxon>
        <taxon>Bacteroidia</taxon>
        <taxon>Bacteroidales</taxon>
        <taxon>Bacteroidaceae</taxon>
        <taxon>Bacteroides</taxon>
    </lineage>
</organism>
<evidence type="ECO:0000313" key="8">
    <source>
        <dbReference type="Proteomes" id="UP000095517"/>
    </source>
</evidence>
<dbReference type="PANTHER" id="PTHR42852:SF6">
    <property type="entry name" value="THIOL:DISULFIDE INTERCHANGE PROTEIN DSBE"/>
    <property type="match status" value="1"/>
</dbReference>
<gene>
    <name evidence="7" type="primary">resA_1</name>
    <name evidence="7" type="ORF">ERS852397_01743</name>
</gene>
<dbReference type="GO" id="GO:0016491">
    <property type="term" value="F:oxidoreductase activity"/>
    <property type="evidence" value="ECO:0007669"/>
    <property type="project" value="InterPro"/>
</dbReference>
<keyword evidence="2" id="KW-0201">Cytochrome c-type biogenesis</keyword>
<dbReference type="Pfam" id="PF08534">
    <property type="entry name" value="Redoxin"/>
    <property type="match status" value="1"/>
</dbReference>
<protein>
    <submittedName>
        <fullName evidence="7">Protein disulfide isomerase</fullName>
    </submittedName>
</protein>
<dbReference type="InterPro" id="IPR013766">
    <property type="entry name" value="Thioredoxin_domain"/>
</dbReference>
<evidence type="ECO:0000256" key="4">
    <source>
        <dbReference type="ARBA" id="ARBA00023284"/>
    </source>
</evidence>
<dbReference type="InterPro" id="IPR013740">
    <property type="entry name" value="Redoxin"/>
</dbReference>
<dbReference type="GO" id="GO:0017004">
    <property type="term" value="P:cytochrome complex assembly"/>
    <property type="evidence" value="ECO:0007669"/>
    <property type="project" value="UniProtKB-KW"/>
</dbReference>
<dbReference type="InterPro" id="IPR036249">
    <property type="entry name" value="Thioredoxin-like_sf"/>
</dbReference>
<evidence type="ECO:0000256" key="1">
    <source>
        <dbReference type="ARBA" id="ARBA00004196"/>
    </source>
</evidence>
<name>A0A174DUR6_9BACE</name>
<evidence type="ECO:0000256" key="5">
    <source>
        <dbReference type="SAM" id="SignalP"/>
    </source>
</evidence>
<keyword evidence="3" id="KW-1015">Disulfide bond</keyword>
<feature type="chain" id="PRO_5008020256" evidence="5">
    <location>
        <begin position="36"/>
        <end position="215"/>
    </location>
</feature>
<dbReference type="STRING" id="338188.ERS852397_01743"/>
<dbReference type="Proteomes" id="UP000095517">
    <property type="component" value="Unassembled WGS sequence"/>
</dbReference>
<comment type="subcellular location">
    <subcellularLocation>
        <location evidence="1">Cell envelope</location>
    </subcellularLocation>
</comment>
<sequence>MCFFYICNLTNDYTKMKKKIMNVCGMAFLAISVLACSGQKKGATDTVVSADNVKIIADVMTSEADSTGYIVRVGEIAPDFTITLTDGKQMSLSSLRGKVVMLQFTASWCGVCRKEMPFIEKDIWLKHKDNAEFALIGIDRDEPLDKVLAFAKSTGITYPLGLDPGADIFAKYALRDSGITRNVLIDKEGKIVKLTRLYNEEEFASLVQMINEMLK</sequence>
<evidence type="ECO:0000256" key="3">
    <source>
        <dbReference type="ARBA" id="ARBA00023157"/>
    </source>
</evidence>
<dbReference type="Gene3D" id="3.40.30.10">
    <property type="entry name" value="Glutaredoxin"/>
    <property type="match status" value="1"/>
</dbReference>
<dbReference type="PANTHER" id="PTHR42852">
    <property type="entry name" value="THIOL:DISULFIDE INTERCHANGE PROTEIN DSBE"/>
    <property type="match status" value="1"/>
</dbReference>
<dbReference type="GO" id="GO:0030313">
    <property type="term" value="C:cell envelope"/>
    <property type="evidence" value="ECO:0007669"/>
    <property type="project" value="UniProtKB-SubCell"/>
</dbReference>
<evidence type="ECO:0000259" key="6">
    <source>
        <dbReference type="PROSITE" id="PS51352"/>
    </source>
</evidence>
<feature type="domain" description="Thioredoxin" evidence="6">
    <location>
        <begin position="71"/>
        <end position="215"/>
    </location>
</feature>
<dbReference type="PROSITE" id="PS51352">
    <property type="entry name" value="THIOREDOXIN_2"/>
    <property type="match status" value="1"/>
</dbReference>
<dbReference type="GO" id="GO:0016853">
    <property type="term" value="F:isomerase activity"/>
    <property type="evidence" value="ECO:0007669"/>
    <property type="project" value="UniProtKB-KW"/>
</dbReference>
<evidence type="ECO:0000313" key="7">
    <source>
        <dbReference type="EMBL" id="CUO29301.1"/>
    </source>
</evidence>
<dbReference type="AlphaFoldDB" id="A0A174DUR6"/>
<dbReference type="EMBL" id="CYZH01000007">
    <property type="protein sequence ID" value="CUO29301.1"/>
    <property type="molecule type" value="Genomic_DNA"/>
</dbReference>
<dbReference type="SUPFAM" id="SSF52833">
    <property type="entry name" value="Thioredoxin-like"/>
    <property type="match status" value="1"/>
</dbReference>
<keyword evidence="4" id="KW-0676">Redox-active center</keyword>
<accession>A0A174DUR6</accession>
<dbReference type="InterPro" id="IPR050553">
    <property type="entry name" value="Thioredoxin_ResA/DsbE_sf"/>
</dbReference>
<keyword evidence="5" id="KW-0732">Signal</keyword>
<reference evidence="7 8" key="1">
    <citation type="submission" date="2015-09" db="EMBL/GenBank/DDBJ databases">
        <authorList>
            <consortium name="Pathogen Informatics"/>
        </authorList>
    </citation>
    <scope>NUCLEOTIDE SEQUENCE [LARGE SCALE GENOMIC DNA]</scope>
    <source>
        <strain evidence="7 8">2789STDY5608840</strain>
    </source>
</reference>
<proteinExistence type="predicted"/>
<feature type="signal peptide" evidence="5">
    <location>
        <begin position="1"/>
        <end position="35"/>
    </location>
</feature>
<keyword evidence="7" id="KW-0413">Isomerase</keyword>
<evidence type="ECO:0000256" key="2">
    <source>
        <dbReference type="ARBA" id="ARBA00022748"/>
    </source>
</evidence>
<dbReference type="CDD" id="cd02966">
    <property type="entry name" value="TlpA_like_family"/>
    <property type="match status" value="1"/>
</dbReference>